<gene>
    <name evidence="3" type="ORF">ACHAXA_007734</name>
</gene>
<dbReference type="InterPro" id="IPR001433">
    <property type="entry name" value="OxRdtase_FAD/NAD-bd"/>
</dbReference>
<evidence type="ECO:0000256" key="1">
    <source>
        <dbReference type="ARBA" id="ARBA00022630"/>
    </source>
</evidence>
<name>A0ABD3RYB3_9STRA</name>
<dbReference type="PROSITE" id="PS50255">
    <property type="entry name" value="CYTOCHROME_B5_2"/>
    <property type="match status" value="1"/>
</dbReference>
<keyword evidence="1" id="KW-0285">Flavoprotein</keyword>
<dbReference type="InterPro" id="IPR039261">
    <property type="entry name" value="FNR_nucleotide-bd"/>
</dbReference>
<dbReference type="Gene3D" id="3.10.120.10">
    <property type="entry name" value="Cytochrome b5-like heme/steroid binding domain"/>
    <property type="match status" value="1"/>
</dbReference>
<dbReference type="AlphaFoldDB" id="A0ABD3RYB3"/>
<accession>A0ABD3RYB3</accession>
<dbReference type="InterPro" id="IPR001199">
    <property type="entry name" value="Cyt_B5-like_heme/steroid-bd"/>
</dbReference>
<evidence type="ECO:0000313" key="3">
    <source>
        <dbReference type="EMBL" id="KAL3817191.1"/>
    </source>
</evidence>
<proteinExistence type="predicted"/>
<dbReference type="SMART" id="SM01117">
    <property type="entry name" value="Cyt-b5"/>
    <property type="match status" value="1"/>
</dbReference>
<keyword evidence="4" id="KW-1185">Reference proteome</keyword>
<dbReference type="PANTHER" id="PTHR19384">
    <property type="entry name" value="NITRIC OXIDE SYNTHASE-RELATED"/>
    <property type="match status" value="1"/>
</dbReference>
<dbReference type="SUPFAM" id="SSF52343">
    <property type="entry name" value="Ferredoxin reductase-like, C-terminal NADP-linked domain"/>
    <property type="match status" value="1"/>
</dbReference>
<evidence type="ECO:0000259" key="2">
    <source>
        <dbReference type="PROSITE" id="PS50255"/>
    </source>
</evidence>
<feature type="domain" description="Cytochrome b5 heme-binding" evidence="2">
    <location>
        <begin position="165"/>
        <end position="220"/>
    </location>
</feature>
<comment type="caution">
    <text evidence="3">The sequence shown here is derived from an EMBL/GenBank/DDBJ whole genome shotgun (WGS) entry which is preliminary data.</text>
</comment>
<organism evidence="3 4">
    <name type="scientific">Cyclostephanos tholiformis</name>
    <dbReference type="NCBI Taxonomy" id="382380"/>
    <lineage>
        <taxon>Eukaryota</taxon>
        <taxon>Sar</taxon>
        <taxon>Stramenopiles</taxon>
        <taxon>Ochrophyta</taxon>
        <taxon>Bacillariophyta</taxon>
        <taxon>Coscinodiscophyceae</taxon>
        <taxon>Thalassiosirophycidae</taxon>
        <taxon>Stephanodiscales</taxon>
        <taxon>Stephanodiscaceae</taxon>
        <taxon>Cyclostephanos</taxon>
    </lineage>
</organism>
<dbReference type="SUPFAM" id="SSF55856">
    <property type="entry name" value="Cytochrome b5-like heme/steroid binding domain"/>
    <property type="match status" value="1"/>
</dbReference>
<protein>
    <recommendedName>
        <fullName evidence="2">Cytochrome b5 heme-binding domain-containing protein</fullName>
    </recommendedName>
</protein>
<reference evidence="3 4" key="1">
    <citation type="submission" date="2024-10" db="EMBL/GenBank/DDBJ databases">
        <title>Updated reference genomes for cyclostephanoid diatoms.</title>
        <authorList>
            <person name="Roberts W.R."/>
            <person name="Alverson A.J."/>
        </authorList>
    </citation>
    <scope>NUCLEOTIDE SEQUENCE [LARGE SCALE GENOMIC DNA]</scope>
    <source>
        <strain evidence="3 4">AJA228-03</strain>
    </source>
</reference>
<dbReference type="Pfam" id="PF00173">
    <property type="entry name" value="Cyt-b5"/>
    <property type="match status" value="1"/>
</dbReference>
<dbReference type="InterPro" id="IPR036400">
    <property type="entry name" value="Cyt_B5-like_heme/steroid_sf"/>
</dbReference>
<dbReference type="Proteomes" id="UP001530377">
    <property type="component" value="Unassembled WGS sequence"/>
</dbReference>
<evidence type="ECO:0000313" key="4">
    <source>
        <dbReference type="Proteomes" id="UP001530377"/>
    </source>
</evidence>
<sequence>MIAGGTGLAPFRAFWQQLAMAPRPANGYKHLLIVGQRTRKNMPFENEILAMVMANILDVEIIFSADECKPSFSGNEITYEDIPGRKGYIDKVIRDVAVEERLAKMIENGAFLFLCGTGALARTALDAIDSCLCNRFDIFTSLKQPKTRGTIDFSELCQCNDFVGVRKGKGKEKRLLLVINAGVYDMKKLFSLHPGGDSMLKLYCGMDATKAWNAVKHSETPEVAAMLEMFDTKQHLRNVEINLVDGENDWYRHGWKAMTNTLVEIQNAISLAFEKNWDSGTYSLAEKDLGEHFTVWERKAVWRSKCSLLKGEFFISTHNRLWSLFLPTLFGDDFDELLSGMGDRTDYYDLRMEELQDKEEHRICDVIFPLLKQELDRVSVAAVEDIAVPAELHALMEEVRSVDDALLEGIKSYLIAGLAVFENHKSPLLPAFHANFDSCIVGILNEFDIFMSKLALLVITYFGDEKVKRVADRPNVKRGGLGGDVDHTFRHLTDKDEMIIRGQVTPKCPMHLGS</sequence>
<dbReference type="EMBL" id="JALLPB020000116">
    <property type="protein sequence ID" value="KAL3817191.1"/>
    <property type="molecule type" value="Genomic_DNA"/>
</dbReference>
<dbReference type="Gene3D" id="3.40.50.80">
    <property type="entry name" value="Nucleotide-binding domain of ferredoxin-NADP reductase (FNR) module"/>
    <property type="match status" value="1"/>
</dbReference>
<dbReference type="Pfam" id="PF00175">
    <property type="entry name" value="NAD_binding_1"/>
    <property type="match status" value="1"/>
</dbReference>